<protein>
    <submittedName>
        <fullName evidence="1">Uncharacterized protein</fullName>
    </submittedName>
</protein>
<dbReference type="KEGG" id="htu:Htur_1094"/>
<reference evidence="1 2" key="1">
    <citation type="journal article" date="2010" name="Stand. Genomic Sci.">
        <title>Complete genome sequence of Haloterrigena turkmenica type strain (4k).</title>
        <authorList>
            <person name="Saunders E."/>
            <person name="Tindall B.J."/>
            <person name="Fahnrich R."/>
            <person name="Lapidus A."/>
            <person name="Copeland A."/>
            <person name="Del Rio T.G."/>
            <person name="Lucas S."/>
            <person name="Chen F."/>
            <person name="Tice H."/>
            <person name="Cheng J.F."/>
            <person name="Han C."/>
            <person name="Detter J.C."/>
            <person name="Bruce D."/>
            <person name="Goodwin L."/>
            <person name="Chain P."/>
            <person name="Pitluck S."/>
            <person name="Pati A."/>
            <person name="Ivanova N."/>
            <person name="Mavromatis K."/>
            <person name="Chen A."/>
            <person name="Palaniappan K."/>
            <person name="Land M."/>
            <person name="Hauser L."/>
            <person name="Chang Y.J."/>
            <person name="Jeffries C.D."/>
            <person name="Brettin T."/>
            <person name="Rohde M."/>
            <person name="Goker M."/>
            <person name="Bristow J."/>
            <person name="Eisen J.A."/>
            <person name="Markowitz V."/>
            <person name="Hugenholtz P."/>
            <person name="Klenk H.P."/>
            <person name="Kyrpides N.C."/>
        </authorList>
    </citation>
    <scope>NUCLEOTIDE SEQUENCE [LARGE SCALE GENOMIC DNA]</scope>
    <source>
        <strain evidence="2">ATCC 51198 / DSM 5511 / JCM 9101 / NCIMB 13204 / VKM B-1734 / 4k</strain>
    </source>
</reference>
<accession>D2RZ62</accession>
<dbReference type="STRING" id="543526.Htur_1094"/>
<name>D2RZ62_HALTV</name>
<evidence type="ECO:0000313" key="2">
    <source>
        <dbReference type="Proteomes" id="UP000001903"/>
    </source>
</evidence>
<organism evidence="1 2">
    <name type="scientific">Haloterrigena turkmenica (strain ATCC 51198 / DSM 5511 / JCM 9101 / NCIMB 13204 / VKM B-1734 / 4k)</name>
    <name type="common">Halococcus turkmenicus</name>
    <dbReference type="NCBI Taxonomy" id="543526"/>
    <lineage>
        <taxon>Archaea</taxon>
        <taxon>Methanobacteriati</taxon>
        <taxon>Methanobacteriota</taxon>
        <taxon>Stenosarchaea group</taxon>
        <taxon>Halobacteria</taxon>
        <taxon>Halobacteriales</taxon>
        <taxon>Natrialbaceae</taxon>
        <taxon>Haloterrigena</taxon>
    </lineage>
</organism>
<sequence>MRETLAEWRPAIDEAIADLVPREIDADYLKSTRFDPIALIQRRLESPFLSTSVTVFGSDGRP</sequence>
<gene>
    <name evidence="1" type="ordered locus">Htur_1094</name>
</gene>
<dbReference type="Proteomes" id="UP000001903">
    <property type="component" value="Chromosome"/>
</dbReference>
<dbReference type="HOGENOM" id="CLU_2893173_0_0_2"/>
<evidence type="ECO:0000313" key="1">
    <source>
        <dbReference type="EMBL" id="ADB59986.1"/>
    </source>
</evidence>
<dbReference type="EMBL" id="CP001860">
    <property type="protein sequence ID" value="ADB59986.1"/>
    <property type="molecule type" value="Genomic_DNA"/>
</dbReference>
<dbReference type="AlphaFoldDB" id="D2RZ62"/>
<proteinExistence type="predicted"/>
<keyword evidence="2" id="KW-1185">Reference proteome</keyword>